<reference evidence="13" key="1">
    <citation type="submission" date="2019-12" db="UniProtKB">
        <authorList>
            <consortium name="WormBaseParasite"/>
        </authorList>
    </citation>
    <scope>IDENTIFICATION</scope>
</reference>
<evidence type="ECO:0000256" key="5">
    <source>
        <dbReference type="ARBA" id="ARBA00023054"/>
    </source>
</evidence>
<dbReference type="SUPFAM" id="SSF57997">
    <property type="entry name" value="Tropomyosin"/>
    <property type="match status" value="1"/>
</dbReference>
<comment type="similarity">
    <text evidence="2">Belongs to the SMC family. SMC4 subfamily.</text>
</comment>
<protein>
    <recommendedName>
        <fullName evidence="8">Structural maintenance of chromosomes protein</fullName>
    </recommendedName>
</protein>
<evidence type="ECO:0000256" key="8">
    <source>
        <dbReference type="PIRNR" id="PIRNR005719"/>
    </source>
</evidence>
<dbReference type="SMART" id="SM00968">
    <property type="entry name" value="SMC_hinge"/>
    <property type="match status" value="1"/>
</dbReference>
<dbReference type="WBParaSite" id="TMUE_2000007048.1">
    <property type="protein sequence ID" value="TMUE_2000007048.1"/>
    <property type="gene ID" value="WBGene00294874"/>
</dbReference>
<dbReference type="Pfam" id="PF02463">
    <property type="entry name" value="SMC_N"/>
    <property type="match status" value="1"/>
</dbReference>
<dbReference type="GO" id="GO:0007076">
    <property type="term" value="P:mitotic chromosome condensation"/>
    <property type="evidence" value="ECO:0007669"/>
    <property type="project" value="TreeGrafter"/>
</dbReference>
<dbReference type="Gene3D" id="3.30.70.1620">
    <property type="match status" value="1"/>
</dbReference>
<evidence type="ECO:0000256" key="10">
    <source>
        <dbReference type="SAM" id="MobiDB-lite"/>
    </source>
</evidence>
<feature type="coiled-coil region" evidence="9">
    <location>
        <begin position="508"/>
        <end position="566"/>
    </location>
</feature>
<proteinExistence type="inferred from homology"/>
<evidence type="ECO:0000256" key="7">
    <source>
        <dbReference type="ARBA" id="ARBA00023242"/>
    </source>
</evidence>
<evidence type="ECO:0000256" key="3">
    <source>
        <dbReference type="ARBA" id="ARBA00022741"/>
    </source>
</evidence>
<accession>A0A5S6QIL6</accession>
<dbReference type="SUPFAM" id="SSF52540">
    <property type="entry name" value="P-loop containing nucleoside triphosphate hydrolases"/>
    <property type="match status" value="1"/>
</dbReference>
<dbReference type="InterPro" id="IPR027417">
    <property type="entry name" value="P-loop_NTPase"/>
</dbReference>
<keyword evidence="6" id="KW-0226">DNA condensation</keyword>
<dbReference type="SUPFAM" id="SSF75553">
    <property type="entry name" value="Smc hinge domain"/>
    <property type="match status" value="1"/>
</dbReference>
<dbReference type="PANTHER" id="PTHR18937:SF172">
    <property type="entry name" value="STRUCTURAL MAINTENANCE OF CHROMOSOMES PROTEIN"/>
    <property type="match status" value="1"/>
</dbReference>
<dbReference type="GO" id="GO:0005524">
    <property type="term" value="F:ATP binding"/>
    <property type="evidence" value="ECO:0007669"/>
    <property type="project" value="UniProtKB-KW"/>
</dbReference>
<feature type="coiled-coil region" evidence="9">
    <location>
        <begin position="318"/>
        <end position="345"/>
    </location>
</feature>
<dbReference type="Gene3D" id="1.20.1060.20">
    <property type="match status" value="1"/>
</dbReference>
<feature type="coiled-coil region" evidence="9">
    <location>
        <begin position="780"/>
        <end position="894"/>
    </location>
</feature>
<dbReference type="Gene3D" id="3.40.50.300">
    <property type="entry name" value="P-loop containing nucleotide triphosphate hydrolases"/>
    <property type="match status" value="2"/>
</dbReference>
<dbReference type="InterPro" id="IPR024704">
    <property type="entry name" value="SMC"/>
</dbReference>
<sequence length="1341" mass="152743">MEDPMEEDNEQRCDISRDAIEVEIASAGVDQRSSDERYEIAVANDDFLRAELPQSYRSHFLSASSSESRLVITKIESENFKSYAGKHLLGRIHPNFSCVVGPNGSGKSNVIDSLLFVFGYRAQKIRSKKLNVLIHSSSERGKFSFCTVQVHFAKIGANCADPSVDYPIIPGSEFCISRTAYEDSTSVYCINNRRVHYSDVATLLKNVGIDIDHNRFLIQQGEVEAIAMMKPVSVDGHEPGLLEYLEDIIGSSRLKATVSMLHGKVDELFDVKAERIMRLEFANSEMKNVEEAKNEAVFYLRVDNTLTRARHFAKRAKLHHANEELTKKNEEISVAKGELNSLNDNIKRNKDSLESFATECAGLKRRKSKLAAEEQRIKLKVKEIEDGKEKMSKEIANLQNRLPELRDSIASTENEITRLKEEREEKMAEQEQPRKRVDEFKAEADELNAKLDAATKALAAETADIHKDLDDVEDQLNRRKPKENAILAKINAAKNKLSELTWHRGKESSNAENKKEVLKSAKEEIEVERQKLTTLEGQVEERGRTLQEIRNELDLAHERERRADTKFRETESKFLEVKHAYQDLKYPNQTLNALLEEGRSGRISGIVGRLGDFGSVDPKYDVAFCTACRGLDNVVVDTLDTGTKCVNYLKQANKGRATFTCLDKVKRWENEMKRPFSAPRGAKRLFDLLRVEDPTLLTAFYGAITDTLLAEDLTDARRIAFHSGQRWRVVTMKGELIEKSGVMAGGGVARGGKLGRHGKALDPKLSNISANDVSSMEKRVQGMRDELAKIACQKQALEDKLEQAEKDLRETVLQRDLQRKTIENLCQRQHDLEKDIKEGERSQKSSDDLEREIKAIEKDIELFEKEREKFLSEQSSLREKMERLQDQLRDKANKAIGWVQSRLKDCKEDMKKDSDFLRDLERAVKKIDRAIFNCASKVKSAKESLVEAESQLVKLEEKIQTNEERMSTLLVKLEELTPEIEAILPRMKELDEAISELEEKLQTLNAELIDRNNSFKTVEDEEKRLVAIVSQLQAEVENFKLHDLSDLKPFELPNKPPSSNLNIQISEFDDYLFFEGDSVDSLVAPSVEAIENLNMEQLKEVIKQLKGLRGSLSPDLRAIDEYRKRATVYQKFFNQVNTVTDLHQRAVDRYNEVSRLRHEEFILGFETIAIKLKEIYRLLTMGGDADLEFVDVANPFTEGIYFSVRPPKKSWKRICNLSGGEKTLSSLAFIFALHEYRPSPFYVMDEIDAALDFHNVDIIGNYLSKLTNRAQFVVVSLRCELFEKAPFLIGIYKINNCTIIQTLDVPVFLEMVQLAHNAAGQENAPSPEDLNNEGLNAQRPN</sequence>
<dbReference type="PIRSF" id="PIRSF005719">
    <property type="entry name" value="SMC"/>
    <property type="match status" value="1"/>
</dbReference>
<keyword evidence="5 9" id="KW-0175">Coiled coil</keyword>
<keyword evidence="7 8" id="KW-0539">Nucleus</keyword>
<feature type="coiled-coil region" evidence="9">
    <location>
        <begin position="381"/>
        <end position="464"/>
    </location>
</feature>
<evidence type="ECO:0000256" key="6">
    <source>
        <dbReference type="ARBA" id="ARBA00023067"/>
    </source>
</evidence>
<dbReference type="GO" id="GO:0016887">
    <property type="term" value="F:ATP hydrolysis activity"/>
    <property type="evidence" value="ECO:0007669"/>
    <property type="project" value="InterPro"/>
</dbReference>
<evidence type="ECO:0000259" key="11">
    <source>
        <dbReference type="SMART" id="SM00968"/>
    </source>
</evidence>
<comment type="subcellular location">
    <subcellularLocation>
        <location evidence="1 8">Nucleus</location>
    </subcellularLocation>
</comment>
<dbReference type="GO" id="GO:0005634">
    <property type="term" value="C:nucleus"/>
    <property type="evidence" value="ECO:0007669"/>
    <property type="project" value="UniProtKB-SubCell"/>
</dbReference>
<name>A0A5S6QIL6_TRIMR</name>
<dbReference type="GO" id="GO:0000796">
    <property type="term" value="C:condensin complex"/>
    <property type="evidence" value="ECO:0007669"/>
    <property type="project" value="TreeGrafter"/>
</dbReference>
<dbReference type="Gene3D" id="1.10.287.1490">
    <property type="match status" value="2"/>
</dbReference>
<evidence type="ECO:0000313" key="13">
    <source>
        <dbReference type="WBParaSite" id="TMUE_2000007048.1"/>
    </source>
</evidence>
<dbReference type="InterPro" id="IPR010935">
    <property type="entry name" value="SMC_hinge"/>
</dbReference>
<dbReference type="InterPro" id="IPR003395">
    <property type="entry name" value="RecF/RecN/SMC_N"/>
</dbReference>
<dbReference type="Pfam" id="PF06470">
    <property type="entry name" value="SMC_hinge"/>
    <property type="match status" value="1"/>
</dbReference>
<dbReference type="Proteomes" id="UP000046395">
    <property type="component" value="Unassembled WGS sequence"/>
</dbReference>
<dbReference type="PANTHER" id="PTHR18937">
    <property type="entry name" value="STRUCTURAL MAINTENANCE OF CHROMOSOMES SMC FAMILY MEMBER"/>
    <property type="match status" value="1"/>
</dbReference>
<evidence type="ECO:0000313" key="12">
    <source>
        <dbReference type="Proteomes" id="UP000046395"/>
    </source>
</evidence>
<feature type="domain" description="SMC hinge" evidence="11">
    <location>
        <begin position="604"/>
        <end position="720"/>
    </location>
</feature>
<evidence type="ECO:0000256" key="4">
    <source>
        <dbReference type="ARBA" id="ARBA00022840"/>
    </source>
</evidence>
<dbReference type="STRING" id="70415.A0A5S6QIL6"/>
<feature type="region of interest" description="Disordered" evidence="10">
    <location>
        <begin position="1320"/>
        <end position="1341"/>
    </location>
</feature>
<keyword evidence="12" id="KW-1185">Reference proteome</keyword>
<evidence type="ECO:0000256" key="1">
    <source>
        <dbReference type="ARBA" id="ARBA00004123"/>
    </source>
</evidence>
<keyword evidence="4" id="KW-0067">ATP-binding</keyword>
<evidence type="ECO:0000256" key="9">
    <source>
        <dbReference type="SAM" id="Coils"/>
    </source>
</evidence>
<organism evidence="12 13">
    <name type="scientific">Trichuris muris</name>
    <name type="common">Mouse whipworm</name>
    <dbReference type="NCBI Taxonomy" id="70415"/>
    <lineage>
        <taxon>Eukaryota</taxon>
        <taxon>Metazoa</taxon>
        <taxon>Ecdysozoa</taxon>
        <taxon>Nematoda</taxon>
        <taxon>Enoplea</taxon>
        <taxon>Dorylaimia</taxon>
        <taxon>Trichinellida</taxon>
        <taxon>Trichuridae</taxon>
        <taxon>Trichuris</taxon>
    </lineage>
</organism>
<dbReference type="InterPro" id="IPR036277">
    <property type="entry name" value="SMC_hinge_sf"/>
</dbReference>
<evidence type="ECO:0000256" key="2">
    <source>
        <dbReference type="ARBA" id="ARBA00006005"/>
    </source>
</evidence>
<keyword evidence="3" id="KW-0547">Nucleotide-binding</keyword>
<feature type="coiled-coil region" evidence="9">
    <location>
        <begin position="938"/>
        <end position="1014"/>
    </location>
</feature>